<accession>A0A9W9JK01</accession>
<dbReference type="AlphaFoldDB" id="A0A9W9JK01"/>
<protein>
    <submittedName>
        <fullName evidence="1">Uncharacterized protein</fullName>
    </submittedName>
</protein>
<dbReference type="Proteomes" id="UP001150904">
    <property type="component" value="Unassembled WGS sequence"/>
</dbReference>
<sequence>MSRTCIETNAFLLATRPLVTDRHEDCLGRHKGVLGTGMGVVNEKCPSTMSAPRDSKMLAT</sequence>
<evidence type="ECO:0000313" key="2">
    <source>
        <dbReference type="Proteomes" id="UP001150904"/>
    </source>
</evidence>
<dbReference type="RefSeq" id="XP_058306177.1">
    <property type="nucleotide sequence ID" value="XM_058453928.1"/>
</dbReference>
<name>A0A9W9JK01_9EURO</name>
<organism evidence="1 2">
    <name type="scientific">Penicillium cinerascens</name>
    <dbReference type="NCBI Taxonomy" id="70096"/>
    <lineage>
        <taxon>Eukaryota</taxon>
        <taxon>Fungi</taxon>
        <taxon>Dikarya</taxon>
        <taxon>Ascomycota</taxon>
        <taxon>Pezizomycotina</taxon>
        <taxon>Eurotiomycetes</taxon>
        <taxon>Eurotiomycetidae</taxon>
        <taxon>Eurotiales</taxon>
        <taxon>Aspergillaceae</taxon>
        <taxon>Penicillium</taxon>
    </lineage>
</organism>
<reference evidence="1" key="2">
    <citation type="journal article" date="2023" name="IMA Fungus">
        <title>Comparative genomic study of the Penicillium genus elucidates a diverse pangenome and 15 lateral gene transfer events.</title>
        <authorList>
            <person name="Petersen C."/>
            <person name="Sorensen T."/>
            <person name="Nielsen M.R."/>
            <person name="Sondergaard T.E."/>
            <person name="Sorensen J.L."/>
            <person name="Fitzpatrick D.A."/>
            <person name="Frisvad J.C."/>
            <person name="Nielsen K.L."/>
        </authorList>
    </citation>
    <scope>NUCLEOTIDE SEQUENCE</scope>
    <source>
        <strain evidence="1">IBT 15544</strain>
    </source>
</reference>
<dbReference type="GeneID" id="83181229"/>
<keyword evidence="2" id="KW-1185">Reference proteome</keyword>
<comment type="caution">
    <text evidence="1">The sequence shown here is derived from an EMBL/GenBank/DDBJ whole genome shotgun (WGS) entry which is preliminary data.</text>
</comment>
<proteinExistence type="predicted"/>
<reference evidence="1" key="1">
    <citation type="submission" date="2022-12" db="EMBL/GenBank/DDBJ databases">
        <authorList>
            <person name="Petersen C."/>
        </authorList>
    </citation>
    <scope>NUCLEOTIDE SEQUENCE</scope>
    <source>
        <strain evidence="1">IBT 15544</strain>
    </source>
</reference>
<dbReference type="EMBL" id="JAPQKR010000014">
    <property type="protein sequence ID" value="KAJ5197749.1"/>
    <property type="molecule type" value="Genomic_DNA"/>
</dbReference>
<evidence type="ECO:0000313" key="1">
    <source>
        <dbReference type="EMBL" id="KAJ5197749.1"/>
    </source>
</evidence>
<gene>
    <name evidence="1" type="ORF">N7498_006866</name>
</gene>